<dbReference type="EMBL" id="JAAMPI010000025">
    <property type="protein sequence ID" value="KAF4637376.1"/>
    <property type="molecule type" value="Genomic_DNA"/>
</dbReference>
<dbReference type="Proteomes" id="UP000566819">
    <property type="component" value="Unassembled WGS sequence"/>
</dbReference>
<evidence type="ECO:0000256" key="1">
    <source>
        <dbReference type="ARBA" id="ARBA00004685"/>
    </source>
</evidence>
<organism evidence="3 4">
    <name type="scientific">Cudoniella acicularis</name>
    <dbReference type="NCBI Taxonomy" id="354080"/>
    <lineage>
        <taxon>Eukaryota</taxon>
        <taxon>Fungi</taxon>
        <taxon>Dikarya</taxon>
        <taxon>Ascomycota</taxon>
        <taxon>Pezizomycotina</taxon>
        <taxon>Leotiomycetes</taxon>
        <taxon>Helotiales</taxon>
        <taxon>Tricladiaceae</taxon>
        <taxon>Cudoniella</taxon>
    </lineage>
</organism>
<comment type="caution">
    <text evidence="3">The sequence shown here is derived from an EMBL/GenBank/DDBJ whole genome shotgun (WGS) entry which is preliminary data.</text>
</comment>
<dbReference type="AlphaFoldDB" id="A0A8H4W8M2"/>
<protein>
    <submittedName>
        <fullName evidence="3">Uncharacterized protein</fullName>
    </submittedName>
</protein>
<comment type="pathway">
    <text evidence="1">Mycotoxin biosynthesis.</text>
</comment>
<dbReference type="PANTHER" id="PTHR33365">
    <property type="entry name" value="YALI0B05434P"/>
    <property type="match status" value="1"/>
</dbReference>
<dbReference type="OrthoDB" id="3687641at2759"/>
<proteinExistence type="inferred from homology"/>
<sequence length="281" mass="31635">MAGKTFYSEVASGDNLSDEQYEKLPKRRTSWTPPLPTIILAITTGALALNTILMSLRPVNICTTESPANDYSTDWAIIQMKQVVYTSAFRYNETSDSYYREFDPTEPQYVGKPSPEIDNAWHKLLQGQYLYLPKEEAMKLDNPVPIEALQGSYLAEVEVMHSLHCLNAIRKALDPEYYAIHDQHPLLADLQAVHVGEPSSALISLVATTDVRLPEHCIEQLRQNIQCATDLTPVPLRPYGPPGHINLVGTPQTHTCRDWKAFRQWYSQKGEEWGSMNSGGT</sequence>
<name>A0A8H4W8M2_9HELO</name>
<evidence type="ECO:0000313" key="4">
    <source>
        <dbReference type="Proteomes" id="UP000566819"/>
    </source>
</evidence>
<dbReference type="PANTHER" id="PTHR33365:SF4">
    <property type="entry name" value="CYCLOCHLOROTINE BIOSYNTHESIS PROTEIN O"/>
    <property type="match status" value="1"/>
</dbReference>
<gene>
    <name evidence="3" type="ORF">G7Y89_g727</name>
</gene>
<dbReference type="Pfam" id="PF11807">
    <property type="entry name" value="UstYa"/>
    <property type="match status" value="1"/>
</dbReference>
<dbReference type="InterPro" id="IPR021765">
    <property type="entry name" value="UstYa-like"/>
</dbReference>
<evidence type="ECO:0000256" key="2">
    <source>
        <dbReference type="ARBA" id="ARBA00035112"/>
    </source>
</evidence>
<accession>A0A8H4W8M2</accession>
<evidence type="ECO:0000313" key="3">
    <source>
        <dbReference type="EMBL" id="KAF4637376.1"/>
    </source>
</evidence>
<keyword evidence="4" id="KW-1185">Reference proteome</keyword>
<comment type="similarity">
    <text evidence="2">Belongs to the ustYa family.</text>
</comment>
<dbReference type="GO" id="GO:0043386">
    <property type="term" value="P:mycotoxin biosynthetic process"/>
    <property type="evidence" value="ECO:0007669"/>
    <property type="project" value="InterPro"/>
</dbReference>
<reference evidence="3 4" key="1">
    <citation type="submission" date="2020-03" db="EMBL/GenBank/DDBJ databases">
        <title>Draft Genome Sequence of Cudoniella acicularis.</title>
        <authorList>
            <person name="Buettner E."/>
            <person name="Kellner H."/>
        </authorList>
    </citation>
    <scope>NUCLEOTIDE SEQUENCE [LARGE SCALE GENOMIC DNA]</scope>
    <source>
        <strain evidence="3 4">DSM 108380</strain>
    </source>
</reference>